<evidence type="ECO:0000313" key="4">
    <source>
        <dbReference type="Proteomes" id="UP000607559"/>
    </source>
</evidence>
<reference evidence="3" key="2">
    <citation type="submission" date="2020-09" db="EMBL/GenBank/DDBJ databases">
        <authorList>
            <person name="Sun Q."/>
            <person name="Zhou Y."/>
        </authorList>
    </citation>
    <scope>NUCLEOTIDE SEQUENCE</scope>
    <source>
        <strain evidence="3">CGMCC 1.15448</strain>
    </source>
</reference>
<accession>A0A8J2UFM2</accession>
<dbReference type="Pfam" id="PF18962">
    <property type="entry name" value="Por_Secre_tail"/>
    <property type="match status" value="1"/>
</dbReference>
<sequence length="215" mass="23896">MKPLICLTLLAIAFSRASQAQEAPATPDSTGAHVHQASERPVMNFTAVVKEPTRVVWLQWDADSAKEGDYFIVERSQGDHDHNHQFETIGALRSTGTRGHYELTDQAPPNGSDFYRIKYAGSTGPAVYSKTMELSLSGDVDFKFYPNPVDKLFIVRTEHSIDLQILDQAGNIRASKRLQPGIQVIDVSTLEHGVYVLRVTDKESNRAVSQQLVKN</sequence>
<dbReference type="Proteomes" id="UP000607559">
    <property type="component" value="Unassembled WGS sequence"/>
</dbReference>
<name>A0A8J2UFM2_9BACT</name>
<reference evidence="3" key="1">
    <citation type="journal article" date="2014" name="Int. J. Syst. Evol. Microbiol.">
        <title>Complete genome sequence of Corynebacterium casei LMG S-19264T (=DSM 44701T), isolated from a smear-ripened cheese.</title>
        <authorList>
            <consortium name="US DOE Joint Genome Institute (JGI-PGF)"/>
            <person name="Walter F."/>
            <person name="Albersmeier A."/>
            <person name="Kalinowski J."/>
            <person name="Ruckert C."/>
        </authorList>
    </citation>
    <scope>NUCLEOTIDE SEQUENCE</scope>
    <source>
        <strain evidence="3">CGMCC 1.15448</strain>
    </source>
</reference>
<feature type="chain" id="PRO_5035182531" description="Secretion system C-terminal sorting domain-containing protein" evidence="1">
    <location>
        <begin position="21"/>
        <end position="215"/>
    </location>
</feature>
<protein>
    <recommendedName>
        <fullName evidence="2">Secretion system C-terminal sorting domain-containing protein</fullName>
    </recommendedName>
</protein>
<feature type="signal peptide" evidence="1">
    <location>
        <begin position="1"/>
        <end position="20"/>
    </location>
</feature>
<dbReference type="NCBIfam" id="TIGR04183">
    <property type="entry name" value="Por_Secre_tail"/>
    <property type="match status" value="1"/>
</dbReference>
<dbReference type="AlphaFoldDB" id="A0A8J2UFM2"/>
<keyword evidence="4" id="KW-1185">Reference proteome</keyword>
<dbReference type="RefSeq" id="WP_188934698.1">
    <property type="nucleotide sequence ID" value="NZ_BMJC01000004.1"/>
</dbReference>
<dbReference type="EMBL" id="BMJC01000004">
    <property type="protein sequence ID" value="GGB11122.1"/>
    <property type="molecule type" value="Genomic_DNA"/>
</dbReference>
<keyword evidence="1" id="KW-0732">Signal</keyword>
<organism evidence="3 4">
    <name type="scientific">Puia dinghuensis</name>
    <dbReference type="NCBI Taxonomy" id="1792502"/>
    <lineage>
        <taxon>Bacteria</taxon>
        <taxon>Pseudomonadati</taxon>
        <taxon>Bacteroidota</taxon>
        <taxon>Chitinophagia</taxon>
        <taxon>Chitinophagales</taxon>
        <taxon>Chitinophagaceae</taxon>
        <taxon>Puia</taxon>
    </lineage>
</organism>
<dbReference type="InterPro" id="IPR026444">
    <property type="entry name" value="Secre_tail"/>
</dbReference>
<evidence type="ECO:0000313" key="3">
    <source>
        <dbReference type="EMBL" id="GGB11122.1"/>
    </source>
</evidence>
<feature type="domain" description="Secretion system C-terminal sorting" evidence="2">
    <location>
        <begin position="145"/>
        <end position="205"/>
    </location>
</feature>
<evidence type="ECO:0000256" key="1">
    <source>
        <dbReference type="SAM" id="SignalP"/>
    </source>
</evidence>
<proteinExistence type="predicted"/>
<comment type="caution">
    <text evidence="3">The sequence shown here is derived from an EMBL/GenBank/DDBJ whole genome shotgun (WGS) entry which is preliminary data.</text>
</comment>
<gene>
    <name evidence="3" type="ORF">GCM10011511_38370</name>
</gene>
<evidence type="ECO:0000259" key="2">
    <source>
        <dbReference type="Pfam" id="PF18962"/>
    </source>
</evidence>